<accession>A0AAN9B368</accession>
<dbReference type="PANTHER" id="PTHR46825:SF15">
    <property type="entry name" value="BETA-LACTAMASE-RELATED DOMAIN-CONTAINING PROTEIN"/>
    <property type="match status" value="1"/>
</dbReference>
<proteinExistence type="predicted"/>
<dbReference type="InterPro" id="IPR050491">
    <property type="entry name" value="AmpC-like"/>
</dbReference>
<feature type="region of interest" description="Disordered" evidence="1">
    <location>
        <begin position="24"/>
        <end position="84"/>
    </location>
</feature>
<evidence type="ECO:0000256" key="2">
    <source>
        <dbReference type="SAM" id="SignalP"/>
    </source>
</evidence>
<keyword evidence="2" id="KW-0732">Signal</keyword>
<comment type="caution">
    <text evidence="4">The sequence shown here is derived from an EMBL/GenBank/DDBJ whole genome shotgun (WGS) entry which is preliminary data.</text>
</comment>
<dbReference type="AlphaFoldDB" id="A0AAN9B368"/>
<dbReference type="Proteomes" id="UP001374579">
    <property type="component" value="Unassembled WGS sequence"/>
</dbReference>
<dbReference type="Pfam" id="PF00144">
    <property type="entry name" value="Beta-lactamase"/>
    <property type="match status" value="1"/>
</dbReference>
<feature type="chain" id="PRO_5042957540" description="Beta-lactamase-related domain-containing protein" evidence="2">
    <location>
        <begin position="20"/>
        <end position="752"/>
    </location>
</feature>
<sequence>MYVCVILLSVSLQAILCECDVRHPGTSSHSLLERPRKVASSESVSERPNKGGLLRDSRRAYRDSQKVKHDVKQVDETPPGDGETQEIFYVDVQDDAGDEAIENTFWNDSDVIDVYAYDDVPGIWESRRPRSRSKGQAGVLPKWQRLPTLENISRFKKLVQQTMACRQLPALTLALVKGGHVILTANLGHADPELHVPVTRSTRFAIGSLTKAFTSTVVSEVLWRRNISLDTPIDQLMPDSFQLMDEVRTRSVTTRDLLGHRTGVPGYFHALMMGFPSHVTRRQLLSRLRYVPAVVPLRSEFLYNNYLYTLAAHVVEHLTGRSWEALVRDHILRPLGMRSTGFVDETKDFGQFALPCALVNGTLRNLAPELLLSVSPCGPAGSLYSTAHDMARWLQLLLGNGSTPDGKRVVQESVLEETTRPVMPPPGIGTDLTRPDFPVADVEQSYGMGWITSNYRGYRKVWHSGGIVTFSSRLWLLPGAGAGLFVATNGPQTKAKGHALTAITSMAADLLLGEKFWLNSSTVCTFPAPWKPTSETSRHTAADTATSSTEDRVPRDRSTEKGTKRGSEEFHTRHLPDEELMGVYSHKAFGDMVIEQVVQNDVTLSETDVTEPVIPKGHDHSESATGSGNSSERLLLKFGRFGKLKLTRVRPDRANQWEGRFVGPLWYVTASDESRDPLRVQFLQDDAGNVDGIRFPIDGKYDIIEFEKRQQDPRLSSSYSASCRGCSFKSVVLAVAVSHVLGICMVWRLTPM</sequence>
<feature type="compositionally biased region" description="Basic and acidic residues" evidence="1">
    <location>
        <begin position="549"/>
        <end position="572"/>
    </location>
</feature>
<dbReference type="PANTHER" id="PTHR46825">
    <property type="entry name" value="D-ALANYL-D-ALANINE-CARBOXYPEPTIDASE/ENDOPEPTIDASE AMPH"/>
    <property type="match status" value="1"/>
</dbReference>
<evidence type="ECO:0000256" key="1">
    <source>
        <dbReference type="SAM" id="MobiDB-lite"/>
    </source>
</evidence>
<name>A0AAN9B368_9CAEN</name>
<evidence type="ECO:0000313" key="4">
    <source>
        <dbReference type="EMBL" id="KAK7098053.1"/>
    </source>
</evidence>
<protein>
    <recommendedName>
        <fullName evidence="3">Beta-lactamase-related domain-containing protein</fullName>
    </recommendedName>
</protein>
<organism evidence="4 5">
    <name type="scientific">Littorina saxatilis</name>
    <dbReference type="NCBI Taxonomy" id="31220"/>
    <lineage>
        <taxon>Eukaryota</taxon>
        <taxon>Metazoa</taxon>
        <taxon>Spiralia</taxon>
        <taxon>Lophotrochozoa</taxon>
        <taxon>Mollusca</taxon>
        <taxon>Gastropoda</taxon>
        <taxon>Caenogastropoda</taxon>
        <taxon>Littorinimorpha</taxon>
        <taxon>Littorinoidea</taxon>
        <taxon>Littorinidae</taxon>
        <taxon>Littorina</taxon>
    </lineage>
</organism>
<evidence type="ECO:0000313" key="5">
    <source>
        <dbReference type="Proteomes" id="UP001374579"/>
    </source>
</evidence>
<gene>
    <name evidence="4" type="ORF">V1264_004941</name>
</gene>
<feature type="compositionally biased region" description="Basic and acidic residues" evidence="1">
    <location>
        <begin position="44"/>
        <end position="75"/>
    </location>
</feature>
<reference evidence="4 5" key="1">
    <citation type="submission" date="2024-02" db="EMBL/GenBank/DDBJ databases">
        <title>Chromosome-scale genome assembly of the rough periwinkle Littorina saxatilis.</title>
        <authorList>
            <person name="De Jode A."/>
            <person name="Faria R."/>
            <person name="Formenti G."/>
            <person name="Sims Y."/>
            <person name="Smith T.P."/>
            <person name="Tracey A."/>
            <person name="Wood J.M.D."/>
            <person name="Zagrodzka Z.B."/>
            <person name="Johannesson K."/>
            <person name="Butlin R.K."/>
            <person name="Leder E.H."/>
        </authorList>
    </citation>
    <scope>NUCLEOTIDE SEQUENCE [LARGE SCALE GENOMIC DNA]</scope>
    <source>
        <strain evidence="4">Snail1</strain>
        <tissue evidence="4">Muscle</tissue>
    </source>
</reference>
<feature type="domain" description="Beta-lactamase-related" evidence="3">
    <location>
        <begin position="155"/>
        <end position="495"/>
    </location>
</feature>
<dbReference type="SUPFAM" id="SSF56601">
    <property type="entry name" value="beta-lactamase/transpeptidase-like"/>
    <property type="match status" value="1"/>
</dbReference>
<feature type="signal peptide" evidence="2">
    <location>
        <begin position="1"/>
        <end position="19"/>
    </location>
</feature>
<keyword evidence="5" id="KW-1185">Reference proteome</keyword>
<dbReference type="InterPro" id="IPR012338">
    <property type="entry name" value="Beta-lactam/transpept-like"/>
</dbReference>
<feature type="region of interest" description="Disordered" evidence="1">
    <location>
        <begin position="529"/>
        <end position="572"/>
    </location>
</feature>
<dbReference type="Gene3D" id="3.40.710.10">
    <property type="entry name" value="DD-peptidase/beta-lactamase superfamily"/>
    <property type="match status" value="1"/>
</dbReference>
<dbReference type="EMBL" id="JBAMIC010000013">
    <property type="protein sequence ID" value="KAK7098053.1"/>
    <property type="molecule type" value="Genomic_DNA"/>
</dbReference>
<evidence type="ECO:0000259" key="3">
    <source>
        <dbReference type="Pfam" id="PF00144"/>
    </source>
</evidence>
<dbReference type="InterPro" id="IPR001466">
    <property type="entry name" value="Beta-lactam-related"/>
</dbReference>